<name>A0A1L9WPC9_ASPA1</name>
<dbReference type="OMA" id="DAPEERW"/>
<proteinExistence type="predicted"/>
<evidence type="ECO:0000313" key="3">
    <source>
        <dbReference type="Proteomes" id="UP000184546"/>
    </source>
</evidence>
<dbReference type="GeneID" id="30970388"/>
<evidence type="ECO:0000313" key="2">
    <source>
        <dbReference type="EMBL" id="OJJ97991.1"/>
    </source>
</evidence>
<dbReference type="GO" id="GO:0005085">
    <property type="term" value="F:guanyl-nucleotide exchange factor activity"/>
    <property type="evidence" value="ECO:0007669"/>
    <property type="project" value="TreeGrafter"/>
</dbReference>
<dbReference type="RefSeq" id="XP_020054331.1">
    <property type="nucleotide sequence ID" value="XM_020196574.1"/>
</dbReference>
<dbReference type="AlphaFoldDB" id="A0A1L9WPC9"/>
<accession>A0A1L9WPC9</accession>
<dbReference type="EMBL" id="KV878981">
    <property type="protein sequence ID" value="OJJ97991.1"/>
    <property type="molecule type" value="Genomic_DNA"/>
</dbReference>
<feature type="region of interest" description="Disordered" evidence="1">
    <location>
        <begin position="27"/>
        <end position="71"/>
    </location>
</feature>
<dbReference type="GO" id="GO:0005634">
    <property type="term" value="C:nucleus"/>
    <property type="evidence" value="ECO:0007669"/>
    <property type="project" value="TreeGrafter"/>
</dbReference>
<gene>
    <name evidence="2" type="ORF">ASPACDRAFT_122836</name>
</gene>
<dbReference type="STRING" id="690307.A0A1L9WPC9"/>
<reference evidence="3" key="1">
    <citation type="journal article" date="2017" name="Genome Biol.">
        <title>Comparative genomics reveals high biological diversity and specific adaptations in the industrially and medically important fungal genus Aspergillus.</title>
        <authorList>
            <person name="de Vries R.P."/>
            <person name="Riley R."/>
            <person name="Wiebenga A."/>
            <person name="Aguilar-Osorio G."/>
            <person name="Amillis S."/>
            <person name="Uchima C.A."/>
            <person name="Anderluh G."/>
            <person name="Asadollahi M."/>
            <person name="Askin M."/>
            <person name="Barry K."/>
            <person name="Battaglia E."/>
            <person name="Bayram O."/>
            <person name="Benocci T."/>
            <person name="Braus-Stromeyer S.A."/>
            <person name="Caldana C."/>
            <person name="Canovas D."/>
            <person name="Cerqueira G.C."/>
            <person name="Chen F."/>
            <person name="Chen W."/>
            <person name="Choi C."/>
            <person name="Clum A."/>
            <person name="Dos Santos R.A."/>
            <person name="Damasio A.R."/>
            <person name="Diallinas G."/>
            <person name="Emri T."/>
            <person name="Fekete E."/>
            <person name="Flipphi M."/>
            <person name="Freyberg S."/>
            <person name="Gallo A."/>
            <person name="Gournas C."/>
            <person name="Habgood R."/>
            <person name="Hainaut M."/>
            <person name="Harispe M.L."/>
            <person name="Henrissat B."/>
            <person name="Hilden K.S."/>
            <person name="Hope R."/>
            <person name="Hossain A."/>
            <person name="Karabika E."/>
            <person name="Karaffa L."/>
            <person name="Karanyi Z."/>
            <person name="Krasevec N."/>
            <person name="Kuo A."/>
            <person name="Kusch H."/>
            <person name="LaButti K."/>
            <person name="Lagendijk E.L."/>
            <person name="Lapidus A."/>
            <person name="Levasseur A."/>
            <person name="Lindquist E."/>
            <person name="Lipzen A."/>
            <person name="Logrieco A.F."/>
            <person name="MacCabe A."/>
            <person name="Maekelae M.R."/>
            <person name="Malavazi I."/>
            <person name="Melin P."/>
            <person name="Meyer V."/>
            <person name="Mielnichuk N."/>
            <person name="Miskei M."/>
            <person name="Molnar A.P."/>
            <person name="Mule G."/>
            <person name="Ngan C.Y."/>
            <person name="Orejas M."/>
            <person name="Orosz E."/>
            <person name="Ouedraogo J.P."/>
            <person name="Overkamp K.M."/>
            <person name="Park H.-S."/>
            <person name="Perrone G."/>
            <person name="Piumi F."/>
            <person name="Punt P.J."/>
            <person name="Ram A.F."/>
            <person name="Ramon A."/>
            <person name="Rauscher S."/>
            <person name="Record E."/>
            <person name="Riano-Pachon D.M."/>
            <person name="Robert V."/>
            <person name="Roehrig J."/>
            <person name="Ruller R."/>
            <person name="Salamov A."/>
            <person name="Salih N.S."/>
            <person name="Samson R.A."/>
            <person name="Sandor E."/>
            <person name="Sanguinetti M."/>
            <person name="Schuetze T."/>
            <person name="Sepcic K."/>
            <person name="Shelest E."/>
            <person name="Sherlock G."/>
            <person name="Sophianopoulou V."/>
            <person name="Squina F.M."/>
            <person name="Sun H."/>
            <person name="Susca A."/>
            <person name="Todd R.B."/>
            <person name="Tsang A."/>
            <person name="Unkles S.E."/>
            <person name="van de Wiele N."/>
            <person name="van Rossen-Uffink D."/>
            <person name="Oliveira J.V."/>
            <person name="Vesth T.C."/>
            <person name="Visser J."/>
            <person name="Yu J.-H."/>
            <person name="Zhou M."/>
            <person name="Andersen M.R."/>
            <person name="Archer D.B."/>
            <person name="Baker S.E."/>
            <person name="Benoit I."/>
            <person name="Brakhage A.A."/>
            <person name="Braus G.H."/>
            <person name="Fischer R."/>
            <person name="Frisvad J.C."/>
            <person name="Goldman G.H."/>
            <person name="Houbraken J."/>
            <person name="Oakley B."/>
            <person name="Pocsi I."/>
            <person name="Scazzocchio C."/>
            <person name="Seiboth B."/>
            <person name="vanKuyk P.A."/>
            <person name="Wortman J."/>
            <person name="Dyer P.S."/>
            <person name="Grigoriev I.V."/>
        </authorList>
    </citation>
    <scope>NUCLEOTIDE SEQUENCE [LARGE SCALE GENOMIC DNA]</scope>
    <source>
        <strain evidence="3">ATCC 16872 / CBS 172.66 / WB 5094</strain>
    </source>
</reference>
<dbReference type="CDD" id="cd18724">
    <property type="entry name" value="PIN_LabA-like"/>
    <property type="match status" value="1"/>
</dbReference>
<dbReference type="InterPro" id="IPR007681">
    <property type="entry name" value="Mog1"/>
</dbReference>
<dbReference type="GO" id="GO:0031267">
    <property type="term" value="F:small GTPase binding"/>
    <property type="evidence" value="ECO:0007669"/>
    <property type="project" value="TreeGrafter"/>
</dbReference>
<dbReference type="PANTHER" id="PTHR15837:SF5">
    <property type="entry name" value="NYN DOMAIN-CONTAINING PROTEIN"/>
    <property type="match status" value="1"/>
</dbReference>
<feature type="compositionally biased region" description="Polar residues" evidence="1">
    <location>
        <begin position="91"/>
        <end position="104"/>
    </location>
</feature>
<feature type="compositionally biased region" description="Polar residues" evidence="1">
    <location>
        <begin position="168"/>
        <end position="184"/>
    </location>
</feature>
<sequence length="514" mass="56636">MPSSAESNSNWDFTAVINLLRTPTYGGGSSYAPYRHRDSLPASQSTEVANQDDPTPKSSQQPQLSLGVRSPRLGDFGSLWDYLGDASNLSSDTNIEPQAQGLSPSSPPNLPIEILQRHSSRKSAAKDTDQEPLRTPPKPIPSSGVARARKVQAKVIAETCKARLNNASAKATHDLSSSESNQGADSDGSLSVFDPPLTTKKGIISLVPPQVGAASTSVDPYDTPPSSYDETVEPLASKVAKCPPNPDPSRIQSSPYKSATERRIGLLTKLLKNFPDYANIVAQANRPVVSKKDKNPCRPIHVFVDMSNIMVGYHDTMKLSRNIPVKTRIRRLPLSFQNFSLILERGRPTAKRVLVGSDWFAAIREGEQLGYETNILNRVHKVKHMTARQLKFRKNLRTGSHDPGSGSETNEGPEERWVEQGVDEILHLKILESLLDTDEPATIVLATGDAAEAEFSGGFMKMVERALRRGWTVELVSFTPVTSYAYRRKDFRAKWGSQFQIIALDDYLEELLDM</sequence>
<organism evidence="2 3">
    <name type="scientific">Aspergillus aculeatus (strain ATCC 16872 / CBS 172.66 / WB 5094)</name>
    <dbReference type="NCBI Taxonomy" id="690307"/>
    <lineage>
        <taxon>Eukaryota</taxon>
        <taxon>Fungi</taxon>
        <taxon>Dikarya</taxon>
        <taxon>Ascomycota</taxon>
        <taxon>Pezizomycotina</taxon>
        <taxon>Eurotiomycetes</taxon>
        <taxon>Eurotiomycetidae</taxon>
        <taxon>Eurotiales</taxon>
        <taxon>Aspergillaceae</taxon>
        <taxon>Aspergillus</taxon>
        <taxon>Aspergillus subgen. Circumdati</taxon>
    </lineage>
</organism>
<feature type="region of interest" description="Disordered" evidence="1">
    <location>
        <begin position="393"/>
        <end position="415"/>
    </location>
</feature>
<feature type="compositionally biased region" description="Polar residues" evidence="1">
    <location>
        <begin position="41"/>
        <end position="64"/>
    </location>
</feature>
<dbReference type="Gene3D" id="3.40.50.1010">
    <property type="entry name" value="5'-nuclease"/>
    <property type="match status" value="1"/>
</dbReference>
<feature type="region of interest" description="Disordered" evidence="1">
    <location>
        <begin position="91"/>
        <end position="147"/>
    </location>
</feature>
<dbReference type="GO" id="GO:0006606">
    <property type="term" value="P:protein import into nucleus"/>
    <property type="evidence" value="ECO:0007669"/>
    <property type="project" value="TreeGrafter"/>
</dbReference>
<feature type="region of interest" description="Disordered" evidence="1">
    <location>
        <begin position="168"/>
        <end position="193"/>
    </location>
</feature>
<evidence type="ECO:0000256" key="1">
    <source>
        <dbReference type="SAM" id="MobiDB-lite"/>
    </source>
</evidence>
<dbReference type="OrthoDB" id="5590473at2759"/>
<evidence type="ECO:0008006" key="4">
    <source>
        <dbReference type="Google" id="ProtNLM"/>
    </source>
</evidence>
<protein>
    <recommendedName>
        <fullName evidence="4">NYN domain-containing protein</fullName>
    </recommendedName>
</protein>
<keyword evidence="3" id="KW-1185">Reference proteome</keyword>
<dbReference type="Proteomes" id="UP000184546">
    <property type="component" value="Unassembled WGS sequence"/>
</dbReference>
<dbReference type="PANTHER" id="PTHR15837">
    <property type="entry name" value="RAN GUANINE NUCLEOTIDE RELEASE FACTOR"/>
    <property type="match status" value="1"/>
</dbReference>
<dbReference type="VEuPathDB" id="FungiDB:ASPACDRAFT_122836"/>